<name>A0ABV9UPC0_9ACTN</name>
<keyword evidence="2" id="KW-1185">Reference proteome</keyword>
<dbReference type="Pfam" id="PF12138">
    <property type="entry name" value="Spherulin4"/>
    <property type="match status" value="1"/>
</dbReference>
<protein>
    <submittedName>
        <fullName evidence="1">Spherulation-specific family 4 protein</fullName>
    </submittedName>
</protein>
<evidence type="ECO:0000313" key="1">
    <source>
        <dbReference type="EMBL" id="MFC4958386.1"/>
    </source>
</evidence>
<dbReference type="RefSeq" id="WP_344379320.1">
    <property type="nucleotide sequence ID" value="NZ_BAAASQ010000025.1"/>
</dbReference>
<gene>
    <name evidence="1" type="ORF">ACFPFX_19050</name>
</gene>
<dbReference type="EMBL" id="JBHSIZ010000018">
    <property type="protein sequence ID" value="MFC4958386.1"/>
    <property type="molecule type" value="Genomic_DNA"/>
</dbReference>
<comment type="caution">
    <text evidence="1">The sequence shown here is derived from an EMBL/GenBank/DDBJ whole genome shotgun (WGS) entry which is preliminary data.</text>
</comment>
<reference evidence="2" key="1">
    <citation type="journal article" date="2019" name="Int. J. Syst. Evol. Microbiol.">
        <title>The Global Catalogue of Microorganisms (GCM) 10K type strain sequencing project: providing services to taxonomists for standard genome sequencing and annotation.</title>
        <authorList>
            <consortium name="The Broad Institute Genomics Platform"/>
            <consortium name="The Broad Institute Genome Sequencing Center for Infectious Disease"/>
            <person name="Wu L."/>
            <person name="Ma J."/>
        </authorList>
    </citation>
    <scope>NUCLEOTIDE SEQUENCE [LARGE SCALE GENOMIC DNA]</scope>
    <source>
        <strain evidence="2">CCM 7224</strain>
    </source>
</reference>
<dbReference type="PANTHER" id="PTHR35040">
    <property type="match status" value="1"/>
</dbReference>
<accession>A0ABV9UPC0</accession>
<dbReference type="Proteomes" id="UP001595834">
    <property type="component" value="Unassembled WGS sequence"/>
</dbReference>
<dbReference type="PANTHER" id="PTHR35040:SF9">
    <property type="entry name" value="4-LIKE CELL SURFACE PROTEIN, PUTATIVE (AFU_ORTHOLOGUE AFUA_4G14080)-RELATED"/>
    <property type="match status" value="1"/>
</dbReference>
<dbReference type="InterPro" id="IPR021986">
    <property type="entry name" value="Spherulin4"/>
</dbReference>
<organism evidence="1 2">
    <name type="scientific">Streptomyces mauvecolor</name>
    <dbReference type="NCBI Taxonomy" id="58345"/>
    <lineage>
        <taxon>Bacteria</taxon>
        <taxon>Bacillati</taxon>
        <taxon>Actinomycetota</taxon>
        <taxon>Actinomycetes</taxon>
        <taxon>Kitasatosporales</taxon>
        <taxon>Streptomycetaceae</taxon>
        <taxon>Streptomyces</taxon>
    </lineage>
</organism>
<sequence>MMLLVPLYVHPTEDPAAWQRLAEAADGLYGVVLNAADGPGAAPDPAFAEPVEALRSAGVRVLGYVDLDYGARPPADVVRDVERHRDWYGADGCFLDRAPADRTGLPFVRQAARAARRAGAATVVLNPGVHPAPGYLRIADLLVTFEGHWNTYVSAFTRPGWADRQPPERLCHLVYGVPGALLALALRTAGDRGAGVCCVVERQLPNPWAALPPVLPGKTP</sequence>
<evidence type="ECO:0000313" key="2">
    <source>
        <dbReference type="Proteomes" id="UP001595834"/>
    </source>
</evidence>
<proteinExistence type="predicted"/>